<dbReference type="Proteomes" id="UP000541610">
    <property type="component" value="Unassembled WGS sequence"/>
</dbReference>
<dbReference type="EMBL" id="JABANP010000737">
    <property type="protein sequence ID" value="KAF4679428.1"/>
    <property type="molecule type" value="Genomic_DNA"/>
</dbReference>
<evidence type="ECO:0000313" key="2">
    <source>
        <dbReference type="Proteomes" id="UP000541610"/>
    </source>
</evidence>
<evidence type="ECO:0000313" key="1">
    <source>
        <dbReference type="EMBL" id="KAF4679428.1"/>
    </source>
</evidence>
<accession>A0A7J6N6A9</accession>
<comment type="caution">
    <text evidence="1">The sequence shown here is derived from an EMBL/GenBank/DDBJ whole genome shotgun (WGS) entry which is preliminary data.</text>
</comment>
<sequence length="83" mass="8669">MARDVIAGCTACRIAHAIRGWHCPPGCGEGELSAEEMSKYPPYTFATADVVALGDGVKALSQLLIVVAALIRIQAITGGMKIL</sequence>
<name>A0A7J6N6A9_PEROL</name>
<protein>
    <submittedName>
        <fullName evidence="1">Uncharacterized protein</fullName>
    </submittedName>
</protein>
<organism evidence="1 2">
    <name type="scientific">Perkinsus olseni</name>
    <name type="common">Perkinsus atlanticus</name>
    <dbReference type="NCBI Taxonomy" id="32597"/>
    <lineage>
        <taxon>Eukaryota</taxon>
        <taxon>Sar</taxon>
        <taxon>Alveolata</taxon>
        <taxon>Perkinsozoa</taxon>
        <taxon>Perkinsea</taxon>
        <taxon>Perkinsida</taxon>
        <taxon>Perkinsidae</taxon>
        <taxon>Perkinsus</taxon>
    </lineage>
</organism>
<gene>
    <name evidence="1" type="ORF">FOZ60_015063</name>
</gene>
<reference evidence="1 2" key="1">
    <citation type="submission" date="2020-04" db="EMBL/GenBank/DDBJ databases">
        <title>Perkinsus olseni comparative genomics.</title>
        <authorList>
            <person name="Bogema D.R."/>
        </authorList>
    </citation>
    <scope>NUCLEOTIDE SEQUENCE [LARGE SCALE GENOMIC DNA]</scope>
    <source>
        <strain evidence="1">00978-12</strain>
    </source>
</reference>
<feature type="non-terminal residue" evidence="1">
    <location>
        <position position="1"/>
    </location>
</feature>
<proteinExistence type="predicted"/>
<dbReference type="AlphaFoldDB" id="A0A7J6N6A9"/>